<feature type="domain" description="GST N-terminal" evidence="2">
    <location>
        <begin position="1"/>
        <end position="83"/>
    </location>
</feature>
<evidence type="ECO:0000313" key="4">
    <source>
        <dbReference type="EMBL" id="AAY82754.1"/>
    </source>
</evidence>
<organism evidence="4">
    <name type="scientific">uncultured bacterium eBACmed18B02</name>
    <dbReference type="NCBI Taxonomy" id="334275"/>
    <lineage>
        <taxon>Bacteria</taxon>
        <taxon>environmental samples</taxon>
    </lineage>
</organism>
<dbReference type="InterPro" id="IPR040079">
    <property type="entry name" value="Glutathione_S-Trfase"/>
</dbReference>
<dbReference type="SFLD" id="SFLDG00358">
    <property type="entry name" value="Main_(cytGST)"/>
    <property type="match status" value="1"/>
</dbReference>
<dbReference type="Pfam" id="PF02798">
    <property type="entry name" value="GST_N"/>
    <property type="match status" value="1"/>
</dbReference>
<dbReference type="PROSITE" id="PS50405">
    <property type="entry name" value="GST_CTER"/>
    <property type="match status" value="1"/>
</dbReference>
<comment type="similarity">
    <text evidence="1">Belongs to the GST superfamily.</text>
</comment>
<dbReference type="SFLD" id="SFLDS00019">
    <property type="entry name" value="Glutathione_Transferase_(cytos"/>
    <property type="match status" value="1"/>
</dbReference>
<dbReference type="CDD" id="cd03048">
    <property type="entry name" value="GST_N_Ure2p_like"/>
    <property type="match status" value="1"/>
</dbReference>
<protein>
    <submittedName>
        <fullName evidence="4">Putative glutathione S-transferase</fullName>
    </submittedName>
</protein>
<dbReference type="PANTHER" id="PTHR44051:SF22">
    <property type="entry name" value="DISULFIDE-BOND OXIDOREDUCTASE YGHU"/>
    <property type="match status" value="1"/>
</dbReference>
<dbReference type="SFLD" id="SFLDG01151">
    <property type="entry name" value="Main.2:_Nu-like"/>
    <property type="match status" value="1"/>
</dbReference>
<dbReference type="SUPFAM" id="SSF52833">
    <property type="entry name" value="Thioredoxin-like"/>
    <property type="match status" value="1"/>
</dbReference>
<dbReference type="PANTHER" id="PTHR44051">
    <property type="entry name" value="GLUTATHIONE S-TRANSFERASE-RELATED"/>
    <property type="match status" value="1"/>
</dbReference>
<dbReference type="InterPro" id="IPR010987">
    <property type="entry name" value="Glutathione-S-Trfase_C-like"/>
</dbReference>
<accession>Q4PJ79</accession>
<evidence type="ECO:0000259" key="3">
    <source>
        <dbReference type="PROSITE" id="PS50405"/>
    </source>
</evidence>
<dbReference type="InterPro" id="IPR036282">
    <property type="entry name" value="Glutathione-S-Trfase_C_sf"/>
</dbReference>
<dbReference type="GO" id="GO:0016740">
    <property type="term" value="F:transferase activity"/>
    <property type="evidence" value="ECO:0007669"/>
    <property type="project" value="UniProtKB-KW"/>
</dbReference>
<dbReference type="EMBL" id="DQ088855">
    <property type="protein sequence ID" value="AAY82754.1"/>
    <property type="molecule type" value="Genomic_DNA"/>
</dbReference>
<dbReference type="Gene3D" id="3.40.30.10">
    <property type="entry name" value="Glutaredoxin"/>
    <property type="match status" value="1"/>
</dbReference>
<dbReference type="InterPro" id="IPR004046">
    <property type="entry name" value="GST_C"/>
</dbReference>
<feature type="domain" description="GST C-terminal" evidence="3">
    <location>
        <begin position="84"/>
        <end position="209"/>
    </location>
</feature>
<sequence length="209" mass="24291">MIELFSSDTPNGKKIGIMLEEIGFKYKVTKLDLAKGDQFKTEFKKISPFAKIPTIVDHSNNNQAVFESGAILIYLSERSGKFYDKENKLNIDQWLMAQMGLVGPMIGQYHYFYRFNKGLSEVGEKRYFEMTKGIYEVLEDHLSKNKYLAGENYSIADIATWPWIARHEWHDIGLKKHQNLSRWYSEISEREAVIKGYAFMDENAVIPKP</sequence>
<dbReference type="AlphaFoldDB" id="Q4PJ79"/>
<keyword evidence="4" id="KW-0808">Transferase</keyword>
<dbReference type="InterPro" id="IPR004045">
    <property type="entry name" value="Glutathione_S-Trfase_N"/>
</dbReference>
<dbReference type="Pfam" id="PF00043">
    <property type="entry name" value="GST_C"/>
    <property type="match status" value="1"/>
</dbReference>
<evidence type="ECO:0000256" key="1">
    <source>
        <dbReference type="RuleBase" id="RU003494"/>
    </source>
</evidence>
<dbReference type="PROSITE" id="PS50404">
    <property type="entry name" value="GST_NTER"/>
    <property type="match status" value="1"/>
</dbReference>
<reference evidence="4" key="1">
    <citation type="journal article" date="2005" name="PLoS Biol.">
        <title>New insights into metabolic properties of marine bacteria encoding proteorhodopsins.</title>
        <authorList>
            <person name="Sabehi G."/>
            <person name="Loy A."/>
            <person name="Jung K.H."/>
            <person name="Partha R."/>
            <person name="Spudich J.L."/>
            <person name="Isaacson T."/>
            <person name="Hirschberg J."/>
            <person name="Wagner M."/>
            <person name="Beja O."/>
        </authorList>
    </citation>
    <scope>NUCLEOTIDE SEQUENCE</scope>
</reference>
<name>Q4PJ79_9BACT</name>
<dbReference type="Gene3D" id="1.20.1050.10">
    <property type="match status" value="1"/>
</dbReference>
<proteinExistence type="inferred from homology"/>
<dbReference type="SUPFAM" id="SSF47616">
    <property type="entry name" value="GST C-terminal domain-like"/>
    <property type="match status" value="1"/>
</dbReference>
<evidence type="ECO:0000259" key="2">
    <source>
        <dbReference type="PROSITE" id="PS50404"/>
    </source>
</evidence>
<dbReference type="InterPro" id="IPR036249">
    <property type="entry name" value="Thioredoxin-like_sf"/>
</dbReference>